<dbReference type="SUPFAM" id="SSF55186">
    <property type="entry name" value="ThrRS/AlaRS common domain"/>
    <property type="match status" value="1"/>
</dbReference>
<evidence type="ECO:0000259" key="4">
    <source>
        <dbReference type="PROSITE" id="PS50860"/>
    </source>
</evidence>
<dbReference type="GO" id="GO:0003676">
    <property type="term" value="F:nucleic acid binding"/>
    <property type="evidence" value="ECO:0007669"/>
    <property type="project" value="InterPro"/>
</dbReference>
<dbReference type="OrthoDB" id="288942at2759"/>
<evidence type="ECO:0000313" key="6">
    <source>
        <dbReference type="Proteomes" id="UP000054350"/>
    </source>
</evidence>
<keyword evidence="1" id="KW-0479">Metal-binding</keyword>
<accession>A0A0L0T2X6</accession>
<feature type="domain" description="Alanyl-transfer RNA synthetases family profile" evidence="4">
    <location>
        <begin position="65"/>
        <end position="301"/>
    </location>
</feature>
<dbReference type="GO" id="GO:0046872">
    <property type="term" value="F:metal ion binding"/>
    <property type="evidence" value="ECO:0007669"/>
    <property type="project" value="UniProtKB-KW"/>
</dbReference>
<reference evidence="6" key="2">
    <citation type="submission" date="2009-11" db="EMBL/GenBank/DDBJ databases">
        <title>The Genome Sequence of Allomyces macrogynus strain ATCC 38327.</title>
        <authorList>
            <consortium name="The Broad Institute Genome Sequencing Platform"/>
            <person name="Russ C."/>
            <person name="Cuomo C."/>
            <person name="Shea T."/>
            <person name="Young S.K."/>
            <person name="Zeng Q."/>
            <person name="Koehrsen M."/>
            <person name="Haas B."/>
            <person name="Borodovsky M."/>
            <person name="Guigo R."/>
            <person name="Alvarado L."/>
            <person name="Berlin A."/>
            <person name="Borenstein D."/>
            <person name="Chen Z."/>
            <person name="Engels R."/>
            <person name="Freedman E."/>
            <person name="Gellesch M."/>
            <person name="Goldberg J."/>
            <person name="Griggs A."/>
            <person name="Gujja S."/>
            <person name="Heiman D."/>
            <person name="Hepburn T."/>
            <person name="Howarth C."/>
            <person name="Jen D."/>
            <person name="Larson L."/>
            <person name="Lewis B."/>
            <person name="Mehta T."/>
            <person name="Park D."/>
            <person name="Pearson M."/>
            <person name="Roberts A."/>
            <person name="Saif S."/>
            <person name="Shenoy N."/>
            <person name="Sisk P."/>
            <person name="Stolte C."/>
            <person name="Sykes S."/>
            <person name="Walk T."/>
            <person name="White J."/>
            <person name="Yandava C."/>
            <person name="Burger G."/>
            <person name="Gray M.W."/>
            <person name="Holland P.W.H."/>
            <person name="King N."/>
            <person name="Lang F.B.F."/>
            <person name="Roger A.J."/>
            <person name="Ruiz-Trillo I."/>
            <person name="Lander E."/>
            <person name="Nusbaum C."/>
        </authorList>
    </citation>
    <scope>NUCLEOTIDE SEQUENCE [LARGE SCALE GENOMIC DNA]</scope>
    <source>
        <strain evidence="6">ATCC 38327</strain>
    </source>
</reference>
<dbReference type="Pfam" id="PF01411">
    <property type="entry name" value="tRNA-synt_2c"/>
    <property type="match status" value="1"/>
</dbReference>
<dbReference type="AlphaFoldDB" id="A0A0L0T2X6"/>
<dbReference type="PANTHER" id="PTHR43462:SF1">
    <property type="entry name" value="ALANYL-TRNA EDITING PROTEIN AARSD1"/>
    <property type="match status" value="1"/>
</dbReference>
<organism evidence="5 6">
    <name type="scientific">Allomyces macrogynus (strain ATCC 38327)</name>
    <name type="common">Allomyces javanicus var. macrogynus</name>
    <dbReference type="NCBI Taxonomy" id="578462"/>
    <lineage>
        <taxon>Eukaryota</taxon>
        <taxon>Fungi</taxon>
        <taxon>Fungi incertae sedis</taxon>
        <taxon>Blastocladiomycota</taxon>
        <taxon>Blastocladiomycetes</taxon>
        <taxon>Blastocladiales</taxon>
        <taxon>Blastocladiaceae</taxon>
        <taxon>Allomyces</taxon>
    </lineage>
</organism>
<evidence type="ECO:0000313" key="5">
    <source>
        <dbReference type="EMBL" id="KNE69052.1"/>
    </source>
</evidence>
<dbReference type="VEuPathDB" id="FungiDB:AMAG_13923"/>
<dbReference type="SUPFAM" id="SSF50447">
    <property type="entry name" value="Translation proteins"/>
    <property type="match status" value="1"/>
</dbReference>
<dbReference type="InterPro" id="IPR018164">
    <property type="entry name" value="Ala-tRNA-synth_IIc_N"/>
</dbReference>
<keyword evidence="6" id="KW-1185">Reference proteome</keyword>
<dbReference type="InterPro" id="IPR009000">
    <property type="entry name" value="Transl_B-barrel_sf"/>
</dbReference>
<gene>
    <name evidence="5" type="ORF">AMAG_13923</name>
</gene>
<dbReference type="GO" id="GO:0006419">
    <property type="term" value="P:alanyl-tRNA aminoacylation"/>
    <property type="evidence" value="ECO:0007669"/>
    <property type="project" value="InterPro"/>
</dbReference>
<keyword evidence="2" id="KW-0862">Zinc</keyword>
<protein>
    <recommendedName>
        <fullName evidence="4">Alanyl-transfer RNA synthetases family profile domain-containing protein</fullName>
    </recommendedName>
</protein>
<dbReference type="GO" id="GO:0002196">
    <property type="term" value="F:Ser-tRNA(Ala) deacylase activity"/>
    <property type="evidence" value="ECO:0007669"/>
    <property type="project" value="TreeGrafter"/>
</dbReference>
<dbReference type="STRING" id="578462.A0A0L0T2X6"/>
<dbReference type="OMA" id="WQGRCAN"/>
<sequence length="506" mass="52601">MTTKPAQAPATTTPPTLGTPVGDLLCQRNSFARTLRTKVVAVTRPAPAPVVNGKSGGKKEKGKPAVVEQHEPVLHVVLEDTVLFPEGGGQPADRGTLTLKNGKQVPVIDVQRQGLTAVHMIPAAEVDGAIAVGDGVVATVDWARRWDATQQHSGQHLLSALAESVYGWRTASWALGTDSVWNSVEFAPDLPHSQPVTLDRLDVLEDMVADHIAAGLSVTVHDGASSTAPDRTRGIAKTLPQDLQELGHDAFTMRTVVIGATPRVPTASSLPTNVEIKKPVDVSLCCGTSVANTAQLQTVAIKPSIAKIRGTNSRVFFAFGERVRTQLTRPGLKRDAAMGALVSGAPAELVDKVSGVMEAAKADRRLVNALTAELTAELAKRLVPAVAAAAVKTGPTAGFVHYHRAATSLDFLVTLANTFKNLDPAPANPVRFVLTGADDKVGLVVVVGPAEDVPRVGDAIRAAVPDVKGGGGKGKAGTIVLWQGRCANGGAALVAGVHTLGVPSVE</sequence>
<dbReference type="eggNOG" id="KOG2105">
    <property type="taxonomic scope" value="Eukaryota"/>
</dbReference>
<dbReference type="PROSITE" id="PS50860">
    <property type="entry name" value="AA_TRNA_LIGASE_II_ALA"/>
    <property type="match status" value="1"/>
</dbReference>
<evidence type="ECO:0000256" key="3">
    <source>
        <dbReference type="SAM" id="MobiDB-lite"/>
    </source>
</evidence>
<dbReference type="PANTHER" id="PTHR43462">
    <property type="entry name" value="ALANYL-TRNA EDITING PROTEIN"/>
    <property type="match status" value="1"/>
</dbReference>
<feature type="region of interest" description="Disordered" evidence="3">
    <location>
        <begin position="1"/>
        <end position="21"/>
    </location>
</feature>
<proteinExistence type="predicted"/>
<name>A0A0L0T2X6_ALLM3</name>
<dbReference type="GO" id="GO:0005524">
    <property type="term" value="F:ATP binding"/>
    <property type="evidence" value="ECO:0007669"/>
    <property type="project" value="InterPro"/>
</dbReference>
<feature type="compositionally biased region" description="Low complexity" evidence="3">
    <location>
        <begin position="1"/>
        <end position="20"/>
    </location>
</feature>
<dbReference type="Gene3D" id="3.30.980.10">
    <property type="entry name" value="Threonyl-trna Synthetase, Chain A, domain 2"/>
    <property type="match status" value="1"/>
</dbReference>
<reference evidence="5 6" key="1">
    <citation type="submission" date="2009-11" db="EMBL/GenBank/DDBJ databases">
        <title>Annotation of Allomyces macrogynus ATCC 38327.</title>
        <authorList>
            <consortium name="The Broad Institute Genome Sequencing Platform"/>
            <person name="Russ C."/>
            <person name="Cuomo C."/>
            <person name="Burger G."/>
            <person name="Gray M.W."/>
            <person name="Holland P.W.H."/>
            <person name="King N."/>
            <person name="Lang F.B.F."/>
            <person name="Roger A.J."/>
            <person name="Ruiz-Trillo I."/>
            <person name="Young S.K."/>
            <person name="Zeng Q."/>
            <person name="Gargeya S."/>
            <person name="Fitzgerald M."/>
            <person name="Haas B."/>
            <person name="Abouelleil A."/>
            <person name="Alvarado L."/>
            <person name="Arachchi H.M."/>
            <person name="Berlin A."/>
            <person name="Chapman S.B."/>
            <person name="Gearin G."/>
            <person name="Goldberg J."/>
            <person name="Griggs A."/>
            <person name="Gujja S."/>
            <person name="Hansen M."/>
            <person name="Heiman D."/>
            <person name="Howarth C."/>
            <person name="Larimer J."/>
            <person name="Lui A."/>
            <person name="MacDonald P.J.P."/>
            <person name="McCowen C."/>
            <person name="Montmayeur A."/>
            <person name="Murphy C."/>
            <person name="Neiman D."/>
            <person name="Pearson M."/>
            <person name="Priest M."/>
            <person name="Roberts A."/>
            <person name="Saif S."/>
            <person name="Shea T."/>
            <person name="Sisk P."/>
            <person name="Stolte C."/>
            <person name="Sykes S."/>
            <person name="Wortman J."/>
            <person name="Nusbaum C."/>
            <person name="Birren B."/>
        </authorList>
    </citation>
    <scope>NUCLEOTIDE SEQUENCE [LARGE SCALE GENOMIC DNA]</scope>
    <source>
        <strain evidence="5 6">ATCC 38327</strain>
    </source>
</reference>
<dbReference type="InterPro" id="IPR051335">
    <property type="entry name" value="Alanyl-tRNA_Editing_Enzymes"/>
</dbReference>
<dbReference type="GO" id="GO:0004813">
    <property type="term" value="F:alanine-tRNA ligase activity"/>
    <property type="evidence" value="ECO:0007669"/>
    <property type="project" value="InterPro"/>
</dbReference>
<evidence type="ECO:0000256" key="1">
    <source>
        <dbReference type="ARBA" id="ARBA00022723"/>
    </source>
</evidence>
<dbReference type="Proteomes" id="UP000054350">
    <property type="component" value="Unassembled WGS sequence"/>
</dbReference>
<dbReference type="Gene3D" id="2.40.30.130">
    <property type="match status" value="1"/>
</dbReference>
<dbReference type="EMBL" id="GG745359">
    <property type="protein sequence ID" value="KNE69052.1"/>
    <property type="molecule type" value="Genomic_DNA"/>
</dbReference>
<dbReference type="InterPro" id="IPR018163">
    <property type="entry name" value="Thr/Ala-tRNA-synth_IIc_edit"/>
</dbReference>
<evidence type="ECO:0000256" key="2">
    <source>
        <dbReference type="ARBA" id="ARBA00022833"/>
    </source>
</evidence>
<dbReference type="InterPro" id="IPR018165">
    <property type="entry name" value="Ala-tRNA-synth_IIc_core"/>
</dbReference>